<evidence type="ECO:0000256" key="1">
    <source>
        <dbReference type="SAM" id="MobiDB-lite"/>
    </source>
</evidence>
<keyword evidence="3" id="KW-1185">Reference proteome</keyword>
<sequence>MSSIGVILLYSRQAAALPVSPPPAILSSVAPFTPHPPSSQRPPSRPLHQRRRSLRRRSFFTSLRSAPSVAAPSVVTPSVAPETTVNPHPPTCPDEVAVPAS</sequence>
<reference evidence="2 3" key="1">
    <citation type="journal article" date="2023" name="Plants (Basel)">
        <title>Bridging the Gap: Combining Genomics and Transcriptomics Approaches to Understand Stylosanthes scabra, an Orphan Legume from the Brazilian Caatinga.</title>
        <authorList>
            <person name="Ferreira-Neto J.R.C."/>
            <person name="da Silva M.D."/>
            <person name="Binneck E."/>
            <person name="de Melo N.F."/>
            <person name="da Silva R.H."/>
            <person name="de Melo A.L.T.M."/>
            <person name="Pandolfi V."/>
            <person name="Bustamante F.O."/>
            <person name="Brasileiro-Vidal A.C."/>
            <person name="Benko-Iseppon A.M."/>
        </authorList>
    </citation>
    <scope>NUCLEOTIDE SEQUENCE [LARGE SCALE GENOMIC DNA]</scope>
    <source>
        <tissue evidence="2">Leaves</tissue>
    </source>
</reference>
<feature type="compositionally biased region" description="Low complexity" evidence="1">
    <location>
        <begin position="59"/>
        <end position="81"/>
    </location>
</feature>
<dbReference type="Proteomes" id="UP001341840">
    <property type="component" value="Unassembled WGS sequence"/>
</dbReference>
<feature type="region of interest" description="Disordered" evidence="1">
    <location>
        <begin position="26"/>
        <end position="101"/>
    </location>
</feature>
<comment type="caution">
    <text evidence="2">The sequence shown here is derived from an EMBL/GenBank/DDBJ whole genome shotgun (WGS) entry which is preliminary data.</text>
</comment>
<name>A0ABU6R4C0_9FABA</name>
<protein>
    <submittedName>
        <fullName evidence="2">Uncharacterized protein</fullName>
    </submittedName>
</protein>
<accession>A0ABU6R4C0</accession>
<feature type="compositionally biased region" description="Basic residues" evidence="1">
    <location>
        <begin position="47"/>
        <end position="58"/>
    </location>
</feature>
<dbReference type="EMBL" id="JASCZI010030232">
    <property type="protein sequence ID" value="MED6119260.1"/>
    <property type="molecule type" value="Genomic_DNA"/>
</dbReference>
<proteinExistence type="predicted"/>
<feature type="compositionally biased region" description="Pro residues" evidence="1">
    <location>
        <begin position="33"/>
        <end position="45"/>
    </location>
</feature>
<evidence type="ECO:0000313" key="3">
    <source>
        <dbReference type="Proteomes" id="UP001341840"/>
    </source>
</evidence>
<gene>
    <name evidence="2" type="ORF">PIB30_010185</name>
</gene>
<evidence type="ECO:0000313" key="2">
    <source>
        <dbReference type="EMBL" id="MED6119260.1"/>
    </source>
</evidence>
<organism evidence="2 3">
    <name type="scientific">Stylosanthes scabra</name>
    <dbReference type="NCBI Taxonomy" id="79078"/>
    <lineage>
        <taxon>Eukaryota</taxon>
        <taxon>Viridiplantae</taxon>
        <taxon>Streptophyta</taxon>
        <taxon>Embryophyta</taxon>
        <taxon>Tracheophyta</taxon>
        <taxon>Spermatophyta</taxon>
        <taxon>Magnoliopsida</taxon>
        <taxon>eudicotyledons</taxon>
        <taxon>Gunneridae</taxon>
        <taxon>Pentapetalae</taxon>
        <taxon>rosids</taxon>
        <taxon>fabids</taxon>
        <taxon>Fabales</taxon>
        <taxon>Fabaceae</taxon>
        <taxon>Papilionoideae</taxon>
        <taxon>50 kb inversion clade</taxon>
        <taxon>dalbergioids sensu lato</taxon>
        <taxon>Dalbergieae</taxon>
        <taxon>Pterocarpus clade</taxon>
        <taxon>Stylosanthes</taxon>
    </lineage>
</organism>